<proteinExistence type="predicted"/>
<protein>
    <submittedName>
        <fullName evidence="1">Uncharacterized protein</fullName>
    </submittedName>
</protein>
<reference evidence="1" key="1">
    <citation type="journal article" date="2021" name="Proc. Natl. Acad. Sci. U.S.A.">
        <title>A Catalog of Tens of Thousands of Viruses from Human Metagenomes Reveals Hidden Associations with Chronic Diseases.</title>
        <authorList>
            <person name="Tisza M.J."/>
            <person name="Buck C.B."/>
        </authorList>
    </citation>
    <scope>NUCLEOTIDE SEQUENCE</scope>
    <source>
        <strain evidence="1">Ctv838</strain>
    </source>
</reference>
<accession>A0A8S5SSC5</accession>
<sequence>MEDELEKLIGQNVIYAIAEIVFEGAKKVEIPLRFKNGDKYKITVEEDKHD</sequence>
<dbReference type="EMBL" id="BK032662">
    <property type="protein sequence ID" value="DAF53707.1"/>
    <property type="molecule type" value="Genomic_DNA"/>
</dbReference>
<organism evidence="1">
    <name type="scientific">Siphoviridae sp. ctv838</name>
    <dbReference type="NCBI Taxonomy" id="2827964"/>
    <lineage>
        <taxon>Viruses</taxon>
        <taxon>Duplodnaviria</taxon>
        <taxon>Heunggongvirae</taxon>
        <taxon>Uroviricota</taxon>
        <taxon>Caudoviricetes</taxon>
    </lineage>
</organism>
<name>A0A8S5SSC5_9CAUD</name>
<evidence type="ECO:0000313" key="1">
    <source>
        <dbReference type="EMBL" id="DAF53707.1"/>
    </source>
</evidence>